<dbReference type="Proteomes" id="UP001315278">
    <property type="component" value="Unassembled WGS sequence"/>
</dbReference>
<reference evidence="3" key="1">
    <citation type="journal article" date="2021" name="ISME J.">
        <title>Evolutionary origin and ecological implication of a unique nif island in free-living Bradyrhizobium lineages.</title>
        <authorList>
            <person name="Tao J."/>
        </authorList>
    </citation>
    <scope>NUCLEOTIDE SEQUENCE [LARGE SCALE GENOMIC DNA]</scope>
    <source>
        <strain evidence="3">SZCCT0434</strain>
    </source>
</reference>
<sequence length="63" mass="7177">MLGEDFRKQRASLVRDLAARADPFIKRRLLDLAERYEGAEHRPTPVTPNDLQIASIDSEVAEQ</sequence>
<evidence type="ECO:0000313" key="3">
    <source>
        <dbReference type="Proteomes" id="UP001315278"/>
    </source>
</evidence>
<evidence type="ECO:0000313" key="2">
    <source>
        <dbReference type="EMBL" id="MBR0794311.1"/>
    </source>
</evidence>
<evidence type="ECO:0000256" key="1">
    <source>
        <dbReference type="SAM" id="MobiDB-lite"/>
    </source>
</evidence>
<accession>A0ABS5FD56</accession>
<comment type="caution">
    <text evidence="2">The sequence shown here is derived from an EMBL/GenBank/DDBJ whole genome shotgun (WGS) entry which is preliminary data.</text>
</comment>
<proteinExistence type="predicted"/>
<name>A0ABS5FD56_9BRAD</name>
<protein>
    <submittedName>
        <fullName evidence="2">Uncharacterized protein</fullName>
    </submittedName>
</protein>
<feature type="region of interest" description="Disordered" evidence="1">
    <location>
        <begin position="36"/>
        <end position="63"/>
    </location>
</feature>
<organism evidence="2 3">
    <name type="scientific">Bradyrhizobium jicamae</name>
    <dbReference type="NCBI Taxonomy" id="280332"/>
    <lineage>
        <taxon>Bacteria</taxon>
        <taxon>Pseudomonadati</taxon>
        <taxon>Pseudomonadota</taxon>
        <taxon>Alphaproteobacteria</taxon>
        <taxon>Hyphomicrobiales</taxon>
        <taxon>Nitrobacteraceae</taxon>
        <taxon>Bradyrhizobium</taxon>
    </lineage>
</organism>
<keyword evidence="3" id="KW-1185">Reference proteome</keyword>
<dbReference type="RefSeq" id="WP_212491727.1">
    <property type="nucleotide sequence ID" value="NZ_JAFCJH010000002.1"/>
</dbReference>
<gene>
    <name evidence="2" type="ORF">JQ615_02795</name>
</gene>
<dbReference type="EMBL" id="JAFCJH010000002">
    <property type="protein sequence ID" value="MBR0794311.1"/>
    <property type="molecule type" value="Genomic_DNA"/>
</dbReference>